<feature type="transmembrane region" description="Helical" evidence="1">
    <location>
        <begin position="209"/>
        <end position="227"/>
    </location>
</feature>
<protein>
    <submittedName>
        <fullName evidence="2">ABC transporter permease</fullName>
    </submittedName>
</protein>
<sequence length="232" mass="26657">MVHILWREFTDSFKSIRSILIILFVTFISYQSAVFLADNPLLAEEIVTYGGDQGSVYTLAISFIVLMFGFLFVFAISHDVINKEIEMRTIRLLVNKIPRWQIMIGKFFGILLFWIVTISISYAILLAISGEWSFLDYFSTLLFLFYAIGLVLFISTVIPKTKLTMFLGILLGLALPIVGFISVLSEKWYLIPFKYLLPYYYVEDNSAKLLVPLLIGVVYLGVSILIMRRRDL</sequence>
<feature type="transmembrane region" description="Helical" evidence="1">
    <location>
        <begin position="57"/>
        <end position="81"/>
    </location>
</feature>
<keyword evidence="3" id="KW-1185">Reference proteome</keyword>
<feature type="transmembrane region" description="Helical" evidence="1">
    <location>
        <begin position="165"/>
        <end position="189"/>
    </location>
</feature>
<evidence type="ECO:0000256" key="1">
    <source>
        <dbReference type="SAM" id="Phobius"/>
    </source>
</evidence>
<accession>A0ABY4GH43</accession>
<dbReference type="Pfam" id="PF12679">
    <property type="entry name" value="ABC2_membrane_2"/>
    <property type="match status" value="1"/>
</dbReference>
<keyword evidence="1" id="KW-0472">Membrane</keyword>
<feature type="transmembrane region" description="Helical" evidence="1">
    <location>
        <begin position="102"/>
        <end position="125"/>
    </location>
</feature>
<dbReference type="PANTHER" id="PTHR43471">
    <property type="entry name" value="ABC TRANSPORTER PERMEASE"/>
    <property type="match status" value="1"/>
</dbReference>
<feature type="transmembrane region" description="Helical" evidence="1">
    <location>
        <begin position="20"/>
        <end position="37"/>
    </location>
</feature>
<proteinExistence type="predicted"/>
<feature type="transmembrane region" description="Helical" evidence="1">
    <location>
        <begin position="137"/>
        <end position="158"/>
    </location>
</feature>
<keyword evidence="1" id="KW-0812">Transmembrane</keyword>
<dbReference type="RefSeq" id="WP_244740697.1">
    <property type="nucleotide sequence ID" value="NZ_CP095071.1"/>
</dbReference>
<evidence type="ECO:0000313" key="3">
    <source>
        <dbReference type="Proteomes" id="UP000831537"/>
    </source>
</evidence>
<reference evidence="2 3" key="1">
    <citation type="submission" date="2022-04" db="EMBL/GenBank/DDBJ databases">
        <title>Gracilibacillus sp. isolated from saltern.</title>
        <authorList>
            <person name="Won M."/>
            <person name="Lee C.-M."/>
            <person name="Woen H.-Y."/>
            <person name="Kwon S.-W."/>
        </authorList>
    </citation>
    <scope>NUCLEOTIDE SEQUENCE [LARGE SCALE GENOMIC DNA]</scope>
    <source>
        <strain evidence="2 3">SSPM10-3</strain>
    </source>
</reference>
<keyword evidence="1" id="KW-1133">Transmembrane helix</keyword>
<organism evidence="2 3">
    <name type="scientific">Gracilibacillus salinarum</name>
    <dbReference type="NCBI Taxonomy" id="2932255"/>
    <lineage>
        <taxon>Bacteria</taxon>
        <taxon>Bacillati</taxon>
        <taxon>Bacillota</taxon>
        <taxon>Bacilli</taxon>
        <taxon>Bacillales</taxon>
        <taxon>Bacillaceae</taxon>
        <taxon>Gracilibacillus</taxon>
    </lineage>
</organism>
<name>A0ABY4GH43_9BACI</name>
<gene>
    <name evidence="2" type="ORF">MUN87_12870</name>
</gene>
<evidence type="ECO:0000313" key="2">
    <source>
        <dbReference type="EMBL" id="UOQ83648.1"/>
    </source>
</evidence>
<dbReference type="Proteomes" id="UP000831537">
    <property type="component" value="Chromosome"/>
</dbReference>
<dbReference type="EMBL" id="CP095071">
    <property type="protein sequence ID" value="UOQ83648.1"/>
    <property type="molecule type" value="Genomic_DNA"/>
</dbReference>